<protein>
    <submittedName>
        <fullName evidence="2">Uncharacterized protein</fullName>
    </submittedName>
</protein>
<dbReference type="GO" id="GO:0005886">
    <property type="term" value="C:plasma membrane"/>
    <property type="evidence" value="ECO:0007669"/>
    <property type="project" value="TreeGrafter"/>
</dbReference>
<keyword evidence="1" id="KW-0812">Transmembrane</keyword>
<evidence type="ECO:0000313" key="3">
    <source>
        <dbReference type="Proteomes" id="UP000281553"/>
    </source>
</evidence>
<dbReference type="EMBL" id="UYRU01056628">
    <property type="protein sequence ID" value="VDN13532.1"/>
    <property type="molecule type" value="Genomic_DNA"/>
</dbReference>
<organism evidence="2 3">
    <name type="scientific">Dibothriocephalus latus</name>
    <name type="common">Fish tapeworm</name>
    <name type="synonym">Diphyllobothrium latum</name>
    <dbReference type="NCBI Taxonomy" id="60516"/>
    <lineage>
        <taxon>Eukaryota</taxon>
        <taxon>Metazoa</taxon>
        <taxon>Spiralia</taxon>
        <taxon>Lophotrochozoa</taxon>
        <taxon>Platyhelminthes</taxon>
        <taxon>Cestoda</taxon>
        <taxon>Eucestoda</taxon>
        <taxon>Diphyllobothriidea</taxon>
        <taxon>Diphyllobothriidae</taxon>
        <taxon>Dibothriocephalus</taxon>
    </lineage>
</organism>
<gene>
    <name evidence="2" type="ORF">DILT_LOCUS9363</name>
</gene>
<reference evidence="2 3" key="1">
    <citation type="submission" date="2018-11" db="EMBL/GenBank/DDBJ databases">
        <authorList>
            <consortium name="Pathogen Informatics"/>
        </authorList>
    </citation>
    <scope>NUCLEOTIDE SEQUENCE [LARGE SCALE GENOMIC DNA]</scope>
</reference>
<dbReference type="GO" id="GO:0099604">
    <property type="term" value="F:ligand-gated calcium channel activity"/>
    <property type="evidence" value="ECO:0007669"/>
    <property type="project" value="TreeGrafter"/>
</dbReference>
<name>A0A3P7NZ88_DIBLA</name>
<feature type="transmembrane region" description="Helical" evidence="1">
    <location>
        <begin position="125"/>
        <end position="144"/>
    </location>
</feature>
<evidence type="ECO:0000256" key="1">
    <source>
        <dbReference type="SAM" id="Phobius"/>
    </source>
</evidence>
<dbReference type="Proteomes" id="UP000281553">
    <property type="component" value="Unassembled WGS sequence"/>
</dbReference>
<feature type="transmembrane region" description="Helical" evidence="1">
    <location>
        <begin position="27"/>
        <end position="48"/>
    </location>
</feature>
<evidence type="ECO:0000313" key="2">
    <source>
        <dbReference type="EMBL" id="VDN13532.1"/>
    </source>
</evidence>
<dbReference type="PANTHER" id="PTHR13800:SF12">
    <property type="entry name" value="TRANSIENT RECEPTOR POTENTIAL CATION CHANNEL SUBFAMILY M MEMBER-LIKE 2"/>
    <property type="match status" value="1"/>
</dbReference>
<keyword evidence="3" id="KW-1185">Reference proteome</keyword>
<dbReference type="PANTHER" id="PTHR13800">
    <property type="entry name" value="TRANSIENT RECEPTOR POTENTIAL CATION CHANNEL, SUBFAMILY M, MEMBER 6"/>
    <property type="match status" value="1"/>
</dbReference>
<proteinExistence type="predicted"/>
<sequence>MSLVRALGAAMSGIGYGRLMMTTQPELTISVALLLCGAFLGLTVPFIIPQVVRYARMDHRGILLDSDPLSPRESDIEDQTLSSFSEFERTTDSKGPTTRARACKRWFRRQARDILQFYQAPVTRFLYNTIFYVIFLLIFSNIMLRSLTITCSPQEMVVVLMVLSLLVEELKQVSKHR</sequence>
<dbReference type="InterPro" id="IPR050927">
    <property type="entry name" value="TRPM"/>
</dbReference>
<dbReference type="AlphaFoldDB" id="A0A3P7NZ88"/>
<accession>A0A3P7NZ88</accession>
<keyword evidence="1" id="KW-0472">Membrane</keyword>
<keyword evidence="1" id="KW-1133">Transmembrane helix</keyword>